<evidence type="ECO:0000256" key="1">
    <source>
        <dbReference type="SAM" id="MobiDB-lite"/>
    </source>
</evidence>
<sequence>MRRWPFSLTALKGKEEMGPWNVAILHYLEMKQIFDEVPPIPRSKAKYDDHWTISYFDQFVRLKLYLDSNLLDTNSKIWKELQEADPGFKKIWHIHHFAVYDSAIPENGFPEEWKDEKWFAEWVHVNLMSKLRILDEKTLRKATSLMKNTDYFDRWVAQEQIHKDNLEKRRRAGLPKGERDLEEKKDKWKKSVTKDVKELMLNTQRKMIENAKKIKESLDREEHNQGQKERYLKLSDAHSKLLGPEETIKTTQIYKRAQFAYDQAASWGEKAKGEREKQDRLQREQDKLVAKLKSYESYRVESEMDKR</sequence>
<keyword evidence="3" id="KW-1185">Reference proteome</keyword>
<feature type="compositionally biased region" description="Basic and acidic residues" evidence="1">
    <location>
        <begin position="176"/>
        <end position="186"/>
    </location>
</feature>
<feature type="region of interest" description="Disordered" evidence="1">
    <location>
        <begin position="166"/>
        <end position="187"/>
    </location>
</feature>
<comment type="caution">
    <text evidence="2">The sequence shown here is derived from an EMBL/GenBank/DDBJ whole genome shotgun (WGS) entry which is preliminary data.</text>
</comment>
<dbReference type="Proteomes" id="UP000288429">
    <property type="component" value="Unassembled WGS sequence"/>
</dbReference>
<feature type="compositionally biased region" description="Basic and acidic residues" evidence="1">
    <location>
        <begin position="269"/>
        <end position="285"/>
    </location>
</feature>
<organism evidence="2 3">
    <name type="scientific">Fusarium ambrosium</name>
    <dbReference type="NCBI Taxonomy" id="131363"/>
    <lineage>
        <taxon>Eukaryota</taxon>
        <taxon>Fungi</taxon>
        <taxon>Dikarya</taxon>
        <taxon>Ascomycota</taxon>
        <taxon>Pezizomycotina</taxon>
        <taxon>Sordariomycetes</taxon>
        <taxon>Hypocreomycetidae</taxon>
        <taxon>Hypocreales</taxon>
        <taxon>Nectriaceae</taxon>
        <taxon>Fusarium</taxon>
        <taxon>Fusarium solani species complex</taxon>
    </lineage>
</organism>
<proteinExistence type="predicted"/>
<dbReference type="EMBL" id="NIZV01000006">
    <property type="protein sequence ID" value="RSM20285.1"/>
    <property type="molecule type" value="Genomic_DNA"/>
</dbReference>
<accession>A0A428V156</accession>
<reference evidence="2 3" key="1">
    <citation type="submission" date="2017-06" db="EMBL/GenBank/DDBJ databases">
        <title>Cmopartive genomic analysis of Ambrosia Fusariam Clade fungi.</title>
        <authorList>
            <person name="Stajich J.E."/>
            <person name="Carrillo J."/>
            <person name="Kijimoto T."/>
            <person name="Eskalen A."/>
            <person name="O'Donnell K."/>
            <person name="Kasson M."/>
        </authorList>
    </citation>
    <scope>NUCLEOTIDE SEQUENCE [LARGE SCALE GENOMIC DNA]</scope>
    <source>
        <strain evidence="2 3">NRRL 20438</strain>
    </source>
</reference>
<feature type="region of interest" description="Disordered" evidence="1">
    <location>
        <begin position="265"/>
        <end position="285"/>
    </location>
</feature>
<dbReference type="AlphaFoldDB" id="A0A428V156"/>
<evidence type="ECO:0000313" key="2">
    <source>
        <dbReference type="EMBL" id="RSM20285.1"/>
    </source>
</evidence>
<protein>
    <submittedName>
        <fullName evidence="2">Uncharacterized protein</fullName>
    </submittedName>
</protein>
<name>A0A428V156_9HYPO</name>
<evidence type="ECO:0000313" key="3">
    <source>
        <dbReference type="Proteomes" id="UP000288429"/>
    </source>
</evidence>
<gene>
    <name evidence="2" type="ORF">CDV31_000779</name>
</gene>